<accession>A0ACC1TGT8</accession>
<dbReference type="EMBL" id="MU796451">
    <property type="protein sequence ID" value="KAJ3803980.1"/>
    <property type="molecule type" value="Genomic_DNA"/>
</dbReference>
<evidence type="ECO:0000313" key="1">
    <source>
        <dbReference type="EMBL" id="KAJ3803980.1"/>
    </source>
</evidence>
<comment type="caution">
    <text evidence="1">The sequence shown here is derived from an EMBL/GenBank/DDBJ whole genome shotgun (WGS) entry which is preliminary data.</text>
</comment>
<gene>
    <name evidence="1" type="ORF">F5876DRAFT_83999</name>
</gene>
<protein>
    <submittedName>
        <fullName evidence="1">Uncharacterized protein</fullName>
    </submittedName>
</protein>
<keyword evidence="2" id="KW-1185">Reference proteome</keyword>
<evidence type="ECO:0000313" key="2">
    <source>
        <dbReference type="Proteomes" id="UP001163835"/>
    </source>
</evidence>
<reference evidence="1" key="1">
    <citation type="submission" date="2022-09" db="EMBL/GenBank/DDBJ databases">
        <title>A Global Phylogenomic Analysis of the Shiitake Genus Lentinula.</title>
        <authorList>
            <consortium name="DOE Joint Genome Institute"/>
            <person name="Sierra-Patev S."/>
            <person name="Min B."/>
            <person name="Naranjo-Ortiz M."/>
            <person name="Looney B."/>
            <person name="Konkel Z."/>
            <person name="Slot J.C."/>
            <person name="Sakamoto Y."/>
            <person name="Steenwyk J.L."/>
            <person name="Rokas A."/>
            <person name="Carro J."/>
            <person name="Camarero S."/>
            <person name="Ferreira P."/>
            <person name="Molpeceres G."/>
            <person name="Ruiz-Duenas F.J."/>
            <person name="Serrano A."/>
            <person name="Henrissat B."/>
            <person name="Drula E."/>
            <person name="Hughes K.W."/>
            <person name="Mata J.L."/>
            <person name="Ishikawa N.K."/>
            <person name="Vargas-Isla R."/>
            <person name="Ushijima S."/>
            <person name="Smith C.A."/>
            <person name="Ahrendt S."/>
            <person name="Andreopoulos W."/>
            <person name="He G."/>
            <person name="Labutti K."/>
            <person name="Lipzen A."/>
            <person name="Ng V."/>
            <person name="Riley R."/>
            <person name="Sandor L."/>
            <person name="Barry K."/>
            <person name="Martinez A.T."/>
            <person name="Xiao Y."/>
            <person name="Gibbons J.G."/>
            <person name="Terashima K."/>
            <person name="Grigoriev I.V."/>
            <person name="Hibbett D.S."/>
        </authorList>
    </citation>
    <scope>NUCLEOTIDE SEQUENCE</scope>
    <source>
        <strain evidence="1">TMI1499</strain>
    </source>
</reference>
<sequence>MEIFLNLRRTPAIAYLTFAADANLLASFPHVLLTLRKLIDLFKSSSPASSVHIALVLLTQAMHFNFISLVLGLFAVVYAAPLDVNHNKDIGSQLSSRNQPFDPNGKVIVAFNQNSGNNSQGLAPPHHPPVPQQVETRVADYFRETFSDMQCDIRYEAGTVYMLENELAIFQIRWRWDNSMYWQGVEIGGATKKELQPQQADLPDKIGGKLVKIYKRNGLLP</sequence>
<name>A0ACC1TGT8_9AGAR</name>
<dbReference type="Proteomes" id="UP001163835">
    <property type="component" value="Unassembled WGS sequence"/>
</dbReference>
<proteinExistence type="predicted"/>
<organism evidence="1 2">
    <name type="scientific">Lentinula aff. lateritia</name>
    <dbReference type="NCBI Taxonomy" id="2804960"/>
    <lineage>
        <taxon>Eukaryota</taxon>
        <taxon>Fungi</taxon>
        <taxon>Dikarya</taxon>
        <taxon>Basidiomycota</taxon>
        <taxon>Agaricomycotina</taxon>
        <taxon>Agaricomycetes</taxon>
        <taxon>Agaricomycetidae</taxon>
        <taxon>Agaricales</taxon>
        <taxon>Marasmiineae</taxon>
        <taxon>Omphalotaceae</taxon>
        <taxon>Lentinula</taxon>
    </lineage>
</organism>